<evidence type="ECO:0000256" key="6">
    <source>
        <dbReference type="ARBA" id="ARBA00022729"/>
    </source>
</evidence>
<dbReference type="Pfam" id="PF12328">
    <property type="entry name" value="Rpp20"/>
    <property type="match status" value="1"/>
</dbReference>
<feature type="transmembrane region" description="Helical" evidence="11">
    <location>
        <begin position="191"/>
        <end position="212"/>
    </location>
</feature>
<dbReference type="GO" id="GO:0003676">
    <property type="term" value="F:nucleic acid binding"/>
    <property type="evidence" value="ECO:0007669"/>
    <property type="project" value="InterPro"/>
</dbReference>
<evidence type="ECO:0000256" key="11">
    <source>
        <dbReference type="SAM" id="Phobius"/>
    </source>
</evidence>
<keyword evidence="9" id="KW-0539">Nucleus</keyword>
<dbReference type="InterPro" id="IPR059081">
    <property type="entry name" value="PRRT3-4"/>
</dbReference>
<dbReference type="Gene3D" id="3.30.110.20">
    <property type="entry name" value="Alba-like domain"/>
    <property type="match status" value="1"/>
</dbReference>
<feature type="region of interest" description="Disordered" evidence="10">
    <location>
        <begin position="373"/>
        <end position="396"/>
    </location>
</feature>
<keyword evidence="5" id="KW-0819">tRNA processing</keyword>
<name>A0A836EUD5_9HYME</name>
<feature type="compositionally biased region" description="Basic and acidic residues" evidence="10">
    <location>
        <begin position="541"/>
        <end position="555"/>
    </location>
</feature>
<feature type="transmembrane region" description="Helical" evidence="11">
    <location>
        <begin position="232"/>
        <end position="254"/>
    </location>
</feature>
<gene>
    <name evidence="13" type="primary">Pop7</name>
    <name evidence="13" type="ORF">G6Z75_0006062</name>
</gene>
<feature type="region of interest" description="Disordered" evidence="10">
    <location>
        <begin position="428"/>
        <end position="621"/>
    </location>
</feature>
<evidence type="ECO:0000259" key="12">
    <source>
        <dbReference type="Pfam" id="PF25987"/>
    </source>
</evidence>
<feature type="compositionally biased region" description="Basic and acidic residues" evidence="10">
    <location>
        <begin position="661"/>
        <end position="677"/>
    </location>
</feature>
<dbReference type="GO" id="GO:0000172">
    <property type="term" value="C:ribonuclease MRP complex"/>
    <property type="evidence" value="ECO:0007669"/>
    <property type="project" value="InterPro"/>
</dbReference>
<dbReference type="AlphaFoldDB" id="A0A836EUD5"/>
<keyword evidence="4 11" id="KW-0812">Transmembrane</keyword>
<keyword evidence="3" id="KW-0597">Phosphoprotein</keyword>
<feature type="compositionally biased region" description="Low complexity" evidence="10">
    <location>
        <begin position="458"/>
        <end position="478"/>
    </location>
</feature>
<keyword evidence="8 11" id="KW-0472">Membrane</keyword>
<feature type="non-terminal residue" evidence="13">
    <location>
        <position position="876"/>
    </location>
</feature>
<dbReference type="Proteomes" id="UP000667349">
    <property type="component" value="Unassembled WGS sequence"/>
</dbReference>
<feature type="domain" description="Proline-rich transmembrane protein 3/4" evidence="12">
    <location>
        <begin position="141"/>
        <end position="339"/>
    </location>
</feature>
<organism evidence="13 14">
    <name type="scientific">Acromyrmex insinuator</name>
    <dbReference type="NCBI Taxonomy" id="230686"/>
    <lineage>
        <taxon>Eukaryota</taxon>
        <taxon>Metazoa</taxon>
        <taxon>Ecdysozoa</taxon>
        <taxon>Arthropoda</taxon>
        <taxon>Hexapoda</taxon>
        <taxon>Insecta</taxon>
        <taxon>Pterygota</taxon>
        <taxon>Neoptera</taxon>
        <taxon>Endopterygota</taxon>
        <taxon>Hymenoptera</taxon>
        <taxon>Apocrita</taxon>
        <taxon>Aculeata</taxon>
        <taxon>Formicoidea</taxon>
        <taxon>Formicidae</taxon>
        <taxon>Myrmicinae</taxon>
        <taxon>Acromyrmex</taxon>
    </lineage>
</organism>
<sequence>MAEIDSNSGLNRTISEQKGACRKKLSLNEHALRKRQAFKFATSDRDIYVNNKTPFKGQLYKCEKLLDKGASELVIHGLGAAVCKAASLALRLKEIHHDTLDLDVKTSTITLVGINATTQVTGQNCVSNSSNSAFLLDKSLVTAPSWNAIQQDIRWAFLLHAYSFACLFFVLGFYTLFSILNLRSLISTRPFMSTINIFLCLLGASRAASLFIDAYNLKEILPKVIGSIIWDIGYPCITSAFCLIQLAFLQLTKLKFGPEKIQKESCLSLIITAHFFFIIASDIVLSSHNCYMVKYMVQAAFLVWSILLYLAFLHAAYKIDHLLRTMPSSMLTRDNSNAHQKGIMQLAMLAPYSNLATSVAAALVPTLLGPAKMKGPEESEPVNTNKNAEGAPPEGESRAIITTKVCKIEGPVQKEVQNVTIPICTVQSPSQEQKSSVPEVYVRPPTPTPSTANLPIITVSSPSRRSSMTSRRGSDTSTKSSRRNSECSVRFVNEENTTECKRTTEGSPRSLPRMREEFERNRSPESPRRYSENISPTGSTRELRRCSDFTHEKNRGSQFAIKLRRNSDFGNRTPRRMLPPDEHPRLPKVLDVSPAGSRRNSDIGISPRPDSRRNSESSYRRNSEFIHIKPLIINRRSSDISIRTLDRSPTHFQSIVPIKTEVQEKSESDSDHPDCSEKAALMTEKSKSKEEEPKVRKKNLSWNDKNIEDAEDITPETNLLPENTSSEARVMSTDFTLHSILNHIAYVNRAKSDTPLHIPEADTAVARKSQMQKVLNVTRATAILGILLCVTDAFRIFGPYGLFAETVPYGTEPAPTQFPMPWPWLLYQTIPRIFEFLMGCAMANITKQPSVSPRHQYLSNYPSYSPRINRGNNPYI</sequence>
<evidence type="ECO:0000313" key="13">
    <source>
        <dbReference type="EMBL" id="KAG5306502.1"/>
    </source>
</evidence>
<feature type="compositionally biased region" description="Basic and acidic residues" evidence="10">
    <location>
        <begin position="684"/>
        <end position="694"/>
    </location>
</feature>
<keyword evidence="14" id="KW-1185">Reference proteome</keyword>
<evidence type="ECO:0000256" key="8">
    <source>
        <dbReference type="ARBA" id="ARBA00023136"/>
    </source>
</evidence>
<feature type="non-terminal residue" evidence="13">
    <location>
        <position position="1"/>
    </location>
</feature>
<evidence type="ECO:0000256" key="10">
    <source>
        <dbReference type="SAM" id="MobiDB-lite"/>
    </source>
</evidence>
<dbReference type="GO" id="GO:0005655">
    <property type="term" value="C:nucleolar ribonuclease P complex"/>
    <property type="evidence" value="ECO:0007669"/>
    <property type="project" value="InterPro"/>
</dbReference>
<dbReference type="SUPFAM" id="SSF82704">
    <property type="entry name" value="AlbA-like"/>
    <property type="match status" value="1"/>
</dbReference>
<dbReference type="GO" id="GO:0001682">
    <property type="term" value="P:tRNA 5'-leader removal"/>
    <property type="evidence" value="ECO:0007669"/>
    <property type="project" value="InterPro"/>
</dbReference>
<evidence type="ECO:0000256" key="2">
    <source>
        <dbReference type="ARBA" id="ARBA00004141"/>
    </source>
</evidence>
<evidence type="ECO:0000256" key="7">
    <source>
        <dbReference type="ARBA" id="ARBA00022989"/>
    </source>
</evidence>
<keyword evidence="7 11" id="KW-1133">Transmembrane helix</keyword>
<evidence type="ECO:0000256" key="4">
    <source>
        <dbReference type="ARBA" id="ARBA00022692"/>
    </source>
</evidence>
<accession>A0A836EUD5</accession>
<dbReference type="Pfam" id="PF25987">
    <property type="entry name" value="PRRT3"/>
    <property type="match status" value="1"/>
</dbReference>
<protein>
    <submittedName>
        <fullName evidence="13">POP7 protein</fullName>
    </submittedName>
</protein>
<comment type="caution">
    <text evidence="13">The sequence shown here is derived from an EMBL/GenBank/DDBJ whole genome shotgun (WGS) entry which is preliminary data.</text>
</comment>
<dbReference type="PANTHER" id="PTHR35578:SF6">
    <property type="entry name" value="PROLINE-RICH TRANSMEMBRANE PROTEIN 4"/>
    <property type="match status" value="1"/>
</dbReference>
<dbReference type="InterPro" id="IPR036882">
    <property type="entry name" value="Alba-like_dom_sf"/>
</dbReference>
<evidence type="ECO:0000256" key="9">
    <source>
        <dbReference type="ARBA" id="ARBA00023242"/>
    </source>
</evidence>
<feature type="region of interest" description="Disordered" evidence="10">
    <location>
        <begin position="659"/>
        <end position="699"/>
    </location>
</feature>
<dbReference type="PANTHER" id="PTHR35578">
    <property type="entry name" value="PROLINE-RICH TRANSMEMBRANE PROTEIN 4-RELATED"/>
    <property type="match status" value="1"/>
</dbReference>
<evidence type="ECO:0000256" key="3">
    <source>
        <dbReference type="ARBA" id="ARBA00022553"/>
    </source>
</evidence>
<feature type="transmembrane region" description="Helical" evidence="11">
    <location>
        <begin position="266"/>
        <end position="285"/>
    </location>
</feature>
<feature type="compositionally biased region" description="Basic and acidic residues" evidence="10">
    <location>
        <begin position="513"/>
        <end position="531"/>
    </location>
</feature>
<feature type="compositionally biased region" description="Basic and acidic residues" evidence="10">
    <location>
        <begin position="609"/>
        <end position="621"/>
    </location>
</feature>
<feature type="transmembrane region" description="Helical" evidence="11">
    <location>
        <begin position="155"/>
        <end position="179"/>
    </location>
</feature>
<comment type="subcellular location">
    <subcellularLocation>
        <location evidence="2">Membrane</location>
        <topology evidence="2">Multi-pass membrane protein</topology>
    </subcellularLocation>
    <subcellularLocation>
        <location evidence="1">Nucleus</location>
    </subcellularLocation>
</comment>
<evidence type="ECO:0000313" key="14">
    <source>
        <dbReference type="Proteomes" id="UP000667349"/>
    </source>
</evidence>
<evidence type="ECO:0000256" key="1">
    <source>
        <dbReference type="ARBA" id="ARBA00004123"/>
    </source>
</evidence>
<dbReference type="InterPro" id="IPR052836">
    <property type="entry name" value="PRRT_domain-containing"/>
</dbReference>
<proteinExistence type="predicted"/>
<dbReference type="EMBL" id="JAANHZ010000834">
    <property type="protein sequence ID" value="KAG5306502.1"/>
    <property type="molecule type" value="Genomic_DNA"/>
</dbReference>
<reference evidence="13" key="1">
    <citation type="submission" date="2020-02" db="EMBL/GenBank/DDBJ databases">
        <title>Relaxed selection underlies rapid genomic changes in the transitions from sociality to social parasitism in ants.</title>
        <authorList>
            <person name="Bi X."/>
        </authorList>
    </citation>
    <scope>NUCLEOTIDE SEQUENCE</scope>
    <source>
        <strain evidence="13">BGI-DK2013a</strain>
        <tissue evidence="13">Whole body</tissue>
    </source>
</reference>
<feature type="transmembrane region" description="Helical" evidence="11">
    <location>
        <begin position="297"/>
        <end position="317"/>
    </location>
</feature>
<evidence type="ECO:0000256" key="5">
    <source>
        <dbReference type="ARBA" id="ARBA00022694"/>
    </source>
</evidence>
<keyword evidence="6" id="KW-0732">Signal</keyword>
<dbReference type="InterPro" id="IPR014612">
    <property type="entry name" value="Pop7/Rpp20"/>
</dbReference>